<dbReference type="Pfam" id="PF21258">
    <property type="entry name" value="Glyco_hydro_120_ins"/>
    <property type="match status" value="1"/>
</dbReference>
<dbReference type="InterPro" id="IPR011050">
    <property type="entry name" value="Pectin_lyase_fold/virulence"/>
</dbReference>
<feature type="domain" description="Glycoside hydrolase 120 insertion" evidence="5">
    <location>
        <begin position="81"/>
        <end position="203"/>
    </location>
</feature>
<protein>
    <submittedName>
        <fullName evidence="6">Uncharacterized protein DUF1565</fullName>
    </submittedName>
</protein>
<dbReference type="GO" id="GO:0005576">
    <property type="term" value="C:extracellular region"/>
    <property type="evidence" value="ECO:0007669"/>
    <property type="project" value="UniProtKB-SubCell"/>
</dbReference>
<sequence>MSFEYHVSKKGSDSNKGSIDSPFLTINKAAAVAQAGDTVVVHEGTYREWVKPQNRGLSNRRRITYQAAENEKVVIKGSERIKDWENVEASIWKTEIANQIFGDYNPYQEEIFGDWLIHTGGQETKHLGDVYLNGLSFYEVDSYDKLVDPEVKTEIKDDWTGEIDKVKNTEQTKYLWYVEVGDEKTTIYANFHQADPTEELVEINVRKACFYPETTGIDYITVKGFEMAQAATPWTPPTADQPGLIGPNWSKGWIIEDNDIHDAKCSAVSIGKTAATGDNFRSKRQDKPGYKYQIESVFEAEDYGWNKDNIGSHIIRNNTIHDSGQNGVVGHLGCIFSEIYNNHIYNIALKREFYGHEIAGIKLHAPIDVEIHDNRIHDCSLGTWMDWQTQGTRISSNLYYNNNRDLFIEVSHGPYIVDNNILASDYALDNFSQGGAYVNNLIAGKMVQRKVLKRSTPYHQPHSTKIKGFTVILGGDDRFYNNIFIGLDDMEDIINADHGAASEDKAREGIGTAHFNDYTASLEEYFEKVHQKPGDVEIFMNTNQPVYINNNVYLNGALPFEREENNVVLDNFDPELKLEEEDSQVYLNCKLPEEFTKMKSQVQSTESLAKVRLADADFENKDGSSLEINQDYLGETIAAESSVGPLMKFKVGVNKIKVWERS</sequence>
<dbReference type="EMBL" id="SNXX01000021">
    <property type="protein sequence ID" value="TDP90073.1"/>
    <property type="molecule type" value="Genomic_DNA"/>
</dbReference>
<dbReference type="RefSeq" id="WP_133530830.1">
    <property type="nucleotide sequence ID" value="NZ_SNXX01000021.1"/>
</dbReference>
<dbReference type="PANTHER" id="PTHR40088">
    <property type="entry name" value="PECTATE LYASE (EUROFUNG)"/>
    <property type="match status" value="1"/>
</dbReference>
<organism evidence="6 7">
    <name type="scientific">Halanaerobium saccharolyticum</name>
    <dbReference type="NCBI Taxonomy" id="43595"/>
    <lineage>
        <taxon>Bacteria</taxon>
        <taxon>Bacillati</taxon>
        <taxon>Bacillota</taxon>
        <taxon>Clostridia</taxon>
        <taxon>Halanaerobiales</taxon>
        <taxon>Halanaerobiaceae</taxon>
        <taxon>Halanaerobium</taxon>
    </lineage>
</organism>
<dbReference type="PANTHER" id="PTHR40088:SF2">
    <property type="entry name" value="SECRETED SUGAR HYDROLASE"/>
    <property type="match status" value="1"/>
</dbReference>
<dbReference type="InterPro" id="IPR011459">
    <property type="entry name" value="DUF1565"/>
</dbReference>
<dbReference type="Pfam" id="PF07602">
    <property type="entry name" value="DUF1565"/>
    <property type="match status" value="1"/>
</dbReference>
<dbReference type="InterPro" id="IPR013780">
    <property type="entry name" value="Glyco_hydro_b"/>
</dbReference>
<dbReference type="SUPFAM" id="SSF51126">
    <property type="entry name" value="Pectin lyase-like"/>
    <property type="match status" value="1"/>
</dbReference>
<dbReference type="Gene3D" id="2.60.40.1180">
    <property type="entry name" value="Golgi alpha-mannosidase II"/>
    <property type="match status" value="1"/>
</dbReference>
<dbReference type="InterPro" id="IPR012334">
    <property type="entry name" value="Pectin_lyas_fold"/>
</dbReference>
<evidence type="ECO:0000256" key="2">
    <source>
        <dbReference type="ARBA" id="ARBA00022525"/>
    </source>
</evidence>
<proteinExistence type="predicted"/>
<dbReference type="InterPro" id="IPR049169">
    <property type="entry name" value="Glyco_hydro_120_ins"/>
</dbReference>
<gene>
    <name evidence="6" type="ORF">C7957_12111</name>
</gene>
<evidence type="ECO:0000256" key="3">
    <source>
        <dbReference type="ARBA" id="ARBA00022729"/>
    </source>
</evidence>
<dbReference type="GO" id="GO:0016837">
    <property type="term" value="F:carbon-oxygen lyase activity, acting on polysaccharides"/>
    <property type="evidence" value="ECO:0007669"/>
    <property type="project" value="TreeGrafter"/>
</dbReference>
<evidence type="ECO:0000313" key="6">
    <source>
        <dbReference type="EMBL" id="TDP90073.1"/>
    </source>
</evidence>
<comment type="subcellular location">
    <subcellularLocation>
        <location evidence="1">Secreted</location>
    </subcellularLocation>
</comment>
<evidence type="ECO:0000313" key="7">
    <source>
        <dbReference type="Proteomes" id="UP000295176"/>
    </source>
</evidence>
<evidence type="ECO:0000256" key="1">
    <source>
        <dbReference type="ARBA" id="ARBA00004613"/>
    </source>
</evidence>
<dbReference type="Gene3D" id="2.160.20.10">
    <property type="entry name" value="Single-stranded right-handed beta-helix, Pectin lyase-like"/>
    <property type="match status" value="1"/>
</dbReference>
<reference evidence="6 7" key="1">
    <citation type="submission" date="2019-03" db="EMBL/GenBank/DDBJ databases">
        <title>Subsurface microbial communities from deep shales in Ohio and West Virginia, USA.</title>
        <authorList>
            <person name="Wrighton K."/>
        </authorList>
    </citation>
    <scope>NUCLEOTIDE SEQUENCE [LARGE SCALE GENOMIC DNA]</scope>
    <source>
        <strain evidence="6 7">MSL 7</strain>
    </source>
</reference>
<evidence type="ECO:0000259" key="5">
    <source>
        <dbReference type="Pfam" id="PF21258"/>
    </source>
</evidence>
<dbReference type="AlphaFoldDB" id="A0A4R6RT59"/>
<keyword evidence="2" id="KW-0964">Secreted</keyword>
<dbReference type="InterPro" id="IPR052052">
    <property type="entry name" value="Polysaccharide_Lyase_9"/>
</dbReference>
<keyword evidence="3" id="KW-0732">Signal</keyword>
<evidence type="ECO:0000259" key="4">
    <source>
        <dbReference type="Pfam" id="PF07602"/>
    </source>
</evidence>
<accession>A0A4R6RT59</accession>
<name>A0A4R6RT59_9FIRM</name>
<feature type="domain" description="DUF1565" evidence="4">
    <location>
        <begin position="10"/>
        <end position="48"/>
    </location>
</feature>
<comment type="caution">
    <text evidence="6">The sequence shown here is derived from an EMBL/GenBank/DDBJ whole genome shotgun (WGS) entry which is preliminary data.</text>
</comment>
<dbReference type="Proteomes" id="UP000295176">
    <property type="component" value="Unassembled WGS sequence"/>
</dbReference>